<keyword evidence="2 5" id="KW-0378">Hydrolase</keyword>
<keyword evidence="1 5" id="KW-0645">Protease</keyword>
<comment type="caution">
    <text evidence="8">The sequence shown here is derived from an EMBL/GenBank/DDBJ whole genome shotgun (WGS) entry which is preliminary data.</text>
</comment>
<dbReference type="Pfam" id="PF00089">
    <property type="entry name" value="Trypsin"/>
    <property type="match status" value="1"/>
</dbReference>
<dbReference type="SUPFAM" id="SSF50494">
    <property type="entry name" value="Trypsin-like serine proteases"/>
    <property type="match status" value="1"/>
</dbReference>
<evidence type="ECO:0000256" key="3">
    <source>
        <dbReference type="ARBA" id="ARBA00022825"/>
    </source>
</evidence>
<dbReference type="AlphaFoldDB" id="A0AAD9SXM8"/>
<dbReference type="Gene3D" id="2.40.10.10">
    <property type="entry name" value="Trypsin-like serine proteases"/>
    <property type="match status" value="1"/>
</dbReference>
<dbReference type="PRINTS" id="PR00722">
    <property type="entry name" value="CHYMOTRYPSIN"/>
</dbReference>
<dbReference type="PANTHER" id="PTHR24264">
    <property type="entry name" value="TRYPSIN-RELATED"/>
    <property type="match status" value="1"/>
</dbReference>
<dbReference type="InterPro" id="IPR001314">
    <property type="entry name" value="Peptidase_S1A"/>
</dbReference>
<dbReference type="InterPro" id="IPR001254">
    <property type="entry name" value="Trypsin_dom"/>
</dbReference>
<feature type="signal peptide" evidence="6">
    <location>
        <begin position="1"/>
        <end position="21"/>
    </location>
</feature>
<dbReference type="SMART" id="SM00020">
    <property type="entry name" value="Tryp_SPc"/>
    <property type="match status" value="1"/>
</dbReference>
<dbReference type="Proteomes" id="UP001285354">
    <property type="component" value="Unassembled WGS sequence"/>
</dbReference>
<evidence type="ECO:0000256" key="1">
    <source>
        <dbReference type="ARBA" id="ARBA00022670"/>
    </source>
</evidence>
<evidence type="ECO:0000313" key="8">
    <source>
        <dbReference type="EMBL" id="KAK2625436.1"/>
    </source>
</evidence>
<dbReference type="PROSITE" id="PS00135">
    <property type="entry name" value="TRYPSIN_SER"/>
    <property type="match status" value="1"/>
</dbReference>
<organism evidence="8 9">
    <name type="scientific">Diplocarpon rosae</name>
    <dbReference type="NCBI Taxonomy" id="946125"/>
    <lineage>
        <taxon>Eukaryota</taxon>
        <taxon>Fungi</taxon>
        <taxon>Dikarya</taxon>
        <taxon>Ascomycota</taxon>
        <taxon>Pezizomycotina</taxon>
        <taxon>Leotiomycetes</taxon>
        <taxon>Helotiales</taxon>
        <taxon>Drepanopezizaceae</taxon>
        <taxon>Diplocarpon</taxon>
    </lineage>
</organism>
<dbReference type="InterPro" id="IPR043504">
    <property type="entry name" value="Peptidase_S1_PA_chymotrypsin"/>
</dbReference>
<keyword evidence="3 5" id="KW-0720">Serine protease</keyword>
<keyword evidence="6" id="KW-0732">Signal</keyword>
<dbReference type="InterPro" id="IPR050127">
    <property type="entry name" value="Serine_Proteases_S1"/>
</dbReference>
<dbReference type="InterPro" id="IPR009003">
    <property type="entry name" value="Peptidase_S1_PA"/>
</dbReference>
<evidence type="ECO:0000313" key="9">
    <source>
        <dbReference type="Proteomes" id="UP001285354"/>
    </source>
</evidence>
<name>A0AAD9SXM8_9HELO</name>
<dbReference type="PANTHER" id="PTHR24264:SF83">
    <property type="entry name" value="COMPLEMENT FACTOR I"/>
    <property type="match status" value="1"/>
</dbReference>
<protein>
    <recommendedName>
        <fullName evidence="7">Peptidase S1 domain-containing protein</fullName>
    </recommendedName>
</protein>
<evidence type="ECO:0000259" key="7">
    <source>
        <dbReference type="PROSITE" id="PS50240"/>
    </source>
</evidence>
<dbReference type="PROSITE" id="PS00134">
    <property type="entry name" value="TRYPSIN_HIS"/>
    <property type="match status" value="1"/>
</dbReference>
<sequence>MTKLIASLALALFPALSITAALPQADEIVGGDEAASAQFPSQVALLFENRLFCGGVALNPKTLMTAGHCSQTYSANEVQARFGSNVYNSGGTLVNITSILTHPDYNASIVDNDISLWTLDEPIEESDTIKFITLPEQGSDLAEGEATTVSGWGTTTEGVSSLPLNLRFADISVVARDTCSTKYEKQGTITENMFCAADPGKDSCQGDSGGPIVVKNTGVLAGLVSWGNGCAREEFPGVYSRIGNYVSWINENKS</sequence>
<feature type="domain" description="Peptidase S1" evidence="7">
    <location>
        <begin position="28"/>
        <end position="254"/>
    </location>
</feature>
<evidence type="ECO:0000256" key="6">
    <source>
        <dbReference type="SAM" id="SignalP"/>
    </source>
</evidence>
<dbReference type="InterPro" id="IPR033116">
    <property type="entry name" value="TRYPSIN_SER"/>
</dbReference>
<keyword evidence="9" id="KW-1185">Reference proteome</keyword>
<keyword evidence="4" id="KW-1015">Disulfide bond</keyword>
<dbReference type="PROSITE" id="PS50240">
    <property type="entry name" value="TRYPSIN_DOM"/>
    <property type="match status" value="1"/>
</dbReference>
<dbReference type="FunFam" id="2.40.10.10:FF:000077">
    <property type="entry name" value="Predicted protein"/>
    <property type="match status" value="1"/>
</dbReference>
<proteinExistence type="predicted"/>
<feature type="chain" id="PRO_5042176106" description="Peptidase S1 domain-containing protein" evidence="6">
    <location>
        <begin position="22"/>
        <end position="254"/>
    </location>
</feature>
<reference evidence="8" key="1">
    <citation type="submission" date="2023-06" db="EMBL/GenBank/DDBJ databases">
        <title>Draft genome of Marssonina rosae.</title>
        <authorList>
            <person name="Cheng Q."/>
        </authorList>
    </citation>
    <scope>NUCLEOTIDE SEQUENCE</scope>
    <source>
        <strain evidence="8">R4</strain>
    </source>
</reference>
<dbReference type="InterPro" id="IPR018114">
    <property type="entry name" value="TRYPSIN_HIS"/>
</dbReference>
<evidence type="ECO:0000256" key="4">
    <source>
        <dbReference type="ARBA" id="ARBA00023157"/>
    </source>
</evidence>
<evidence type="ECO:0000256" key="2">
    <source>
        <dbReference type="ARBA" id="ARBA00022801"/>
    </source>
</evidence>
<dbReference type="EMBL" id="JAUBYV010000007">
    <property type="protein sequence ID" value="KAK2625436.1"/>
    <property type="molecule type" value="Genomic_DNA"/>
</dbReference>
<evidence type="ECO:0000256" key="5">
    <source>
        <dbReference type="RuleBase" id="RU363034"/>
    </source>
</evidence>
<accession>A0AAD9SXM8</accession>
<gene>
    <name evidence="8" type="ORF">QTJ16_004748</name>
</gene>
<dbReference type="GO" id="GO:0004252">
    <property type="term" value="F:serine-type endopeptidase activity"/>
    <property type="evidence" value="ECO:0007669"/>
    <property type="project" value="InterPro"/>
</dbReference>
<dbReference type="CDD" id="cd00190">
    <property type="entry name" value="Tryp_SPc"/>
    <property type="match status" value="1"/>
</dbReference>
<dbReference type="GO" id="GO:0006508">
    <property type="term" value="P:proteolysis"/>
    <property type="evidence" value="ECO:0007669"/>
    <property type="project" value="UniProtKB-KW"/>
</dbReference>